<protein>
    <submittedName>
        <fullName evidence="2">Uncharacterized protein</fullName>
    </submittedName>
</protein>
<dbReference type="EnsemblMetazoa" id="GAUT003016-RA">
    <property type="protein sequence ID" value="GAUT003016-PA"/>
    <property type="gene ID" value="GAUT003016"/>
</dbReference>
<organism evidence="2 3">
    <name type="scientific">Glossina austeni</name>
    <name type="common">Savannah tsetse fly</name>
    <dbReference type="NCBI Taxonomy" id="7395"/>
    <lineage>
        <taxon>Eukaryota</taxon>
        <taxon>Metazoa</taxon>
        <taxon>Ecdysozoa</taxon>
        <taxon>Arthropoda</taxon>
        <taxon>Hexapoda</taxon>
        <taxon>Insecta</taxon>
        <taxon>Pterygota</taxon>
        <taxon>Neoptera</taxon>
        <taxon>Endopterygota</taxon>
        <taxon>Diptera</taxon>
        <taxon>Brachycera</taxon>
        <taxon>Muscomorpha</taxon>
        <taxon>Hippoboscoidea</taxon>
        <taxon>Glossinidae</taxon>
        <taxon>Glossina</taxon>
    </lineage>
</organism>
<feature type="transmembrane region" description="Helical" evidence="1">
    <location>
        <begin position="12"/>
        <end position="36"/>
    </location>
</feature>
<dbReference type="Proteomes" id="UP000078200">
    <property type="component" value="Unassembled WGS sequence"/>
</dbReference>
<keyword evidence="1" id="KW-0812">Transmembrane</keyword>
<dbReference type="AlphaFoldDB" id="A0A1A9UFA0"/>
<name>A0A1A9UFA0_GLOAU</name>
<evidence type="ECO:0000256" key="1">
    <source>
        <dbReference type="SAM" id="Phobius"/>
    </source>
</evidence>
<evidence type="ECO:0000313" key="2">
    <source>
        <dbReference type="EnsemblMetazoa" id="GAUT003016-PA"/>
    </source>
</evidence>
<evidence type="ECO:0000313" key="3">
    <source>
        <dbReference type="Proteomes" id="UP000078200"/>
    </source>
</evidence>
<sequence>MPDKQIRLRRSTVAGTNVLSSSIPLTLVMLPAFIIAHKLPGNMFVAHVFSYFIDFGLVPAQVFNKLVIAYITIVQRE</sequence>
<dbReference type="STRING" id="7395.A0A1A9UFA0"/>
<keyword evidence="3" id="KW-1185">Reference proteome</keyword>
<reference evidence="2" key="1">
    <citation type="submission" date="2020-05" db="UniProtKB">
        <authorList>
            <consortium name="EnsemblMetazoa"/>
        </authorList>
    </citation>
    <scope>IDENTIFICATION</scope>
    <source>
        <strain evidence="2">TTRI</strain>
    </source>
</reference>
<keyword evidence="1" id="KW-1133">Transmembrane helix</keyword>
<dbReference type="VEuPathDB" id="VectorBase:GAUT003016"/>
<keyword evidence="1" id="KW-0472">Membrane</keyword>
<accession>A0A1A9UFA0</accession>
<feature type="transmembrane region" description="Helical" evidence="1">
    <location>
        <begin position="48"/>
        <end position="73"/>
    </location>
</feature>
<proteinExistence type="predicted"/>